<dbReference type="Proteomes" id="UP000662857">
    <property type="component" value="Chromosome"/>
</dbReference>
<sequence>MPDIQRLRVFRAVVASGSVNQAATNLSYTPSAVSQHLAALQRETGLRLVERNGRGIRITATGRLLADEAAGVLDRLATFDGVVADLRAGRVGSLSVSYFPSAGAAWIPPVVATLSREFPDLRVELWGNELATDRRAGPDIAVFVADPQGDRAPGYQVLPLLEEPYLAVLPESHRLAGQRSVPLRDLAEESWVDNDFTHGPCRQVVLDACSSVGFSPDFRVETHDYPTAISFVAAGVGVTVLPRLGVGAMLPTGLVALPVVDPVPRRRIAIKVRESVSDNPATQRVVALLRERAAQPTGVTPA</sequence>
<evidence type="ECO:0000259" key="5">
    <source>
        <dbReference type="PROSITE" id="PS50931"/>
    </source>
</evidence>
<organism evidence="6 7">
    <name type="scientific">Natronosporangium hydrolyticum</name>
    <dbReference type="NCBI Taxonomy" id="2811111"/>
    <lineage>
        <taxon>Bacteria</taxon>
        <taxon>Bacillati</taxon>
        <taxon>Actinomycetota</taxon>
        <taxon>Actinomycetes</taxon>
        <taxon>Micromonosporales</taxon>
        <taxon>Micromonosporaceae</taxon>
        <taxon>Natronosporangium</taxon>
    </lineage>
</organism>
<gene>
    <name evidence="6" type="ORF">JQS43_10375</name>
</gene>
<dbReference type="AlphaFoldDB" id="A0A895YGE9"/>
<evidence type="ECO:0000256" key="2">
    <source>
        <dbReference type="ARBA" id="ARBA00023015"/>
    </source>
</evidence>
<evidence type="ECO:0000313" key="6">
    <source>
        <dbReference type="EMBL" id="QSB16641.1"/>
    </source>
</evidence>
<evidence type="ECO:0000256" key="1">
    <source>
        <dbReference type="ARBA" id="ARBA00009437"/>
    </source>
</evidence>
<dbReference type="InterPro" id="IPR036388">
    <property type="entry name" value="WH-like_DNA-bd_sf"/>
</dbReference>
<proteinExistence type="inferred from homology"/>
<name>A0A895YGE9_9ACTN</name>
<dbReference type="PANTHER" id="PTHR30346">
    <property type="entry name" value="TRANSCRIPTIONAL DUAL REGULATOR HCAR-RELATED"/>
    <property type="match status" value="1"/>
</dbReference>
<dbReference type="GO" id="GO:0003677">
    <property type="term" value="F:DNA binding"/>
    <property type="evidence" value="ECO:0007669"/>
    <property type="project" value="UniProtKB-KW"/>
</dbReference>
<protein>
    <submittedName>
        <fullName evidence="6">LysR family transcriptional regulator</fullName>
    </submittedName>
</protein>
<dbReference type="GO" id="GO:0032993">
    <property type="term" value="C:protein-DNA complex"/>
    <property type="evidence" value="ECO:0007669"/>
    <property type="project" value="TreeGrafter"/>
</dbReference>
<reference evidence="6" key="1">
    <citation type="submission" date="2021-02" db="EMBL/GenBank/DDBJ databases">
        <title>Natrosporangium hydrolyticum gen. nov., sp. nov, a haloalkaliphilic actinobacterium from a soda solonchak soil.</title>
        <authorList>
            <person name="Sorokin D.Y."/>
            <person name="Khijniak T.V."/>
            <person name="Zakharycheva A.P."/>
            <person name="Boueva O.V."/>
            <person name="Ariskina E.V."/>
            <person name="Hahnke R.L."/>
            <person name="Bunk B."/>
            <person name="Sproer C."/>
            <person name="Schumann P."/>
            <person name="Evtushenko L.I."/>
            <person name="Kublanov I.V."/>
        </authorList>
    </citation>
    <scope>NUCLEOTIDE SEQUENCE</scope>
    <source>
        <strain evidence="6">DSM 106523</strain>
    </source>
</reference>
<keyword evidence="7" id="KW-1185">Reference proteome</keyword>
<feature type="domain" description="HTH lysR-type" evidence="5">
    <location>
        <begin position="2"/>
        <end position="59"/>
    </location>
</feature>
<dbReference type="PANTHER" id="PTHR30346:SF29">
    <property type="entry name" value="LYSR SUBSTRATE-BINDING"/>
    <property type="match status" value="1"/>
</dbReference>
<dbReference type="Pfam" id="PF00126">
    <property type="entry name" value="HTH_1"/>
    <property type="match status" value="1"/>
</dbReference>
<keyword evidence="3" id="KW-0238">DNA-binding</keyword>
<dbReference type="SUPFAM" id="SSF53850">
    <property type="entry name" value="Periplasmic binding protein-like II"/>
    <property type="match status" value="1"/>
</dbReference>
<keyword evidence="4" id="KW-0804">Transcription</keyword>
<dbReference type="InterPro" id="IPR005119">
    <property type="entry name" value="LysR_subst-bd"/>
</dbReference>
<dbReference type="RefSeq" id="WP_239678866.1">
    <property type="nucleotide sequence ID" value="NZ_CP070499.1"/>
</dbReference>
<dbReference type="SUPFAM" id="SSF46785">
    <property type="entry name" value="Winged helix' DNA-binding domain"/>
    <property type="match status" value="1"/>
</dbReference>
<dbReference type="Gene3D" id="3.40.190.10">
    <property type="entry name" value="Periplasmic binding protein-like II"/>
    <property type="match status" value="2"/>
</dbReference>
<evidence type="ECO:0000256" key="3">
    <source>
        <dbReference type="ARBA" id="ARBA00023125"/>
    </source>
</evidence>
<dbReference type="InterPro" id="IPR000847">
    <property type="entry name" value="LysR_HTH_N"/>
</dbReference>
<dbReference type="EMBL" id="CP070499">
    <property type="protein sequence ID" value="QSB16641.1"/>
    <property type="molecule type" value="Genomic_DNA"/>
</dbReference>
<evidence type="ECO:0000256" key="4">
    <source>
        <dbReference type="ARBA" id="ARBA00023163"/>
    </source>
</evidence>
<dbReference type="GO" id="GO:0003700">
    <property type="term" value="F:DNA-binding transcription factor activity"/>
    <property type="evidence" value="ECO:0007669"/>
    <property type="project" value="InterPro"/>
</dbReference>
<dbReference type="Gene3D" id="1.10.10.10">
    <property type="entry name" value="Winged helix-like DNA-binding domain superfamily/Winged helix DNA-binding domain"/>
    <property type="match status" value="1"/>
</dbReference>
<dbReference type="Pfam" id="PF03466">
    <property type="entry name" value="LysR_substrate"/>
    <property type="match status" value="1"/>
</dbReference>
<comment type="similarity">
    <text evidence="1">Belongs to the LysR transcriptional regulatory family.</text>
</comment>
<dbReference type="InterPro" id="IPR036390">
    <property type="entry name" value="WH_DNA-bd_sf"/>
</dbReference>
<keyword evidence="2" id="KW-0805">Transcription regulation</keyword>
<accession>A0A895YGE9</accession>
<evidence type="ECO:0000313" key="7">
    <source>
        <dbReference type="Proteomes" id="UP000662857"/>
    </source>
</evidence>
<dbReference type="KEGG" id="nhy:JQS43_10375"/>
<dbReference type="PROSITE" id="PS50931">
    <property type="entry name" value="HTH_LYSR"/>
    <property type="match status" value="1"/>
</dbReference>